<keyword evidence="5" id="KW-1133">Transmembrane helix</keyword>
<accession>A0A2W4UZD0</accession>
<comment type="subcellular location">
    <subcellularLocation>
        <location evidence="1">Membrane</location>
    </subcellularLocation>
</comment>
<dbReference type="GO" id="GO:0005886">
    <property type="term" value="C:plasma membrane"/>
    <property type="evidence" value="ECO:0007669"/>
    <property type="project" value="TreeGrafter"/>
</dbReference>
<dbReference type="SUPFAM" id="SSF56601">
    <property type="entry name" value="beta-lactamase/transpeptidase-like"/>
    <property type="match status" value="1"/>
</dbReference>
<dbReference type="Gene3D" id="3.30.450.330">
    <property type="match status" value="1"/>
</dbReference>
<keyword evidence="8" id="KW-0132">Cell division</keyword>
<dbReference type="Proteomes" id="UP000249354">
    <property type="component" value="Unassembled WGS sequence"/>
</dbReference>
<dbReference type="AlphaFoldDB" id="A0A2W4UZD0"/>
<dbReference type="Gene3D" id="3.90.1310.10">
    <property type="entry name" value="Penicillin-binding protein 2a (Domain 2)"/>
    <property type="match status" value="1"/>
</dbReference>
<feature type="domain" description="Penicillin-binding protein transpeptidase" evidence="6">
    <location>
        <begin position="258"/>
        <end position="570"/>
    </location>
</feature>
<name>A0A2W4UZD0_9CYAN</name>
<dbReference type="Pfam" id="PF03717">
    <property type="entry name" value="PBP_dimer"/>
    <property type="match status" value="1"/>
</dbReference>
<keyword evidence="3 5" id="KW-0472">Membrane</keyword>
<evidence type="ECO:0000313" key="8">
    <source>
        <dbReference type="EMBL" id="PZO22239.1"/>
    </source>
</evidence>
<dbReference type="Pfam" id="PF00905">
    <property type="entry name" value="Transpeptidase"/>
    <property type="match status" value="1"/>
</dbReference>
<dbReference type="InterPro" id="IPR005311">
    <property type="entry name" value="PBP_dimer"/>
</dbReference>
<evidence type="ECO:0000259" key="6">
    <source>
        <dbReference type="Pfam" id="PF00905"/>
    </source>
</evidence>
<evidence type="ECO:0000256" key="1">
    <source>
        <dbReference type="ARBA" id="ARBA00004370"/>
    </source>
</evidence>
<evidence type="ECO:0000256" key="2">
    <source>
        <dbReference type="ARBA" id="ARBA00007171"/>
    </source>
</evidence>
<dbReference type="InterPro" id="IPR012338">
    <property type="entry name" value="Beta-lactam/transpept-like"/>
</dbReference>
<dbReference type="InterPro" id="IPR036138">
    <property type="entry name" value="PBP_dimer_sf"/>
</dbReference>
<organism evidence="8 9">
    <name type="scientific">Leptolyngbya foveolarum</name>
    <dbReference type="NCBI Taxonomy" id="47253"/>
    <lineage>
        <taxon>Bacteria</taxon>
        <taxon>Bacillati</taxon>
        <taxon>Cyanobacteriota</taxon>
        <taxon>Cyanophyceae</taxon>
        <taxon>Leptolyngbyales</taxon>
        <taxon>Leptolyngbyaceae</taxon>
        <taxon>Leptolyngbya group</taxon>
        <taxon>Leptolyngbya</taxon>
    </lineage>
</organism>
<comment type="similarity">
    <text evidence="2">Belongs to the transpeptidase family.</text>
</comment>
<comment type="caution">
    <text evidence="8">The sequence shown here is derived from an EMBL/GenBank/DDBJ whole genome shotgun (WGS) entry which is preliminary data.</text>
</comment>
<dbReference type="EMBL" id="QBMC01000012">
    <property type="protein sequence ID" value="PZO22239.1"/>
    <property type="molecule type" value="Genomic_DNA"/>
</dbReference>
<evidence type="ECO:0000256" key="5">
    <source>
        <dbReference type="SAM" id="Phobius"/>
    </source>
</evidence>
<evidence type="ECO:0000256" key="3">
    <source>
        <dbReference type="ARBA" id="ARBA00023136"/>
    </source>
</evidence>
<dbReference type="InterPro" id="IPR001460">
    <property type="entry name" value="PCN-bd_Tpept"/>
</dbReference>
<dbReference type="PANTHER" id="PTHR30627">
    <property type="entry name" value="PEPTIDOGLYCAN D,D-TRANSPEPTIDASE"/>
    <property type="match status" value="1"/>
</dbReference>
<feature type="compositionally biased region" description="Basic residues" evidence="4">
    <location>
        <begin position="1"/>
        <end position="17"/>
    </location>
</feature>
<sequence>MASPRPRARRRNPKLRLPRSTSAQIQEFRHNSPRLRLISVWLVLLVGMAGLTLRLAHLQLFTGGELKAKAAEQQLVQEAPHPSRRQMVDRQGNVVAMDQVVYTLYMHPMLFKKPDEVVARSVGEILGRSDKSLLRQFDQQESGINLQTDISEETAKRLRDLGLDGIELLPAPQRMYPQGELFAQITGYIDLEGEPKAGVEMDFEQQLRYANPKLGEATTLQQVARDDLQLQLTIDSRLQRIAQENLAATVAEFKAKRGALMVMDSHTGEMLAMAIAPTYNPNEYYNADVSQFKNWAVSDLYEPGSTFKPLNVAIALETGSIAPTDTIYDEGEIFVEDWPIRNVDFKYIGGRGTLSLTDVLRYSSNVGMVHVMQRLPRSLYYEWLEKLGIGGETGVDLPGEVNGQIKERSQFEGSEVEAATTAFGQGFSLTPLQLLQLHGILANGGKKVTPHVVRGLTNADDQLTWTPEQAKAQQIFSPDTTREVLKMMQEVVDDGTGSAAKIEGYQVAGKTGTAQKATEYGTYGDQRITSFVSIAPVSEPRYVVLAVVDEPQGENAYGGTVTAPLVKKMLNSLVVLEGVTPDGAPGKVTEELEQHSLDETTPDEAFPE</sequence>
<dbReference type="GO" id="GO:0008658">
    <property type="term" value="F:penicillin binding"/>
    <property type="evidence" value="ECO:0007669"/>
    <property type="project" value="InterPro"/>
</dbReference>
<feature type="transmembrane region" description="Helical" evidence="5">
    <location>
        <begin position="35"/>
        <end position="56"/>
    </location>
</feature>
<feature type="region of interest" description="Disordered" evidence="4">
    <location>
        <begin position="1"/>
        <end position="24"/>
    </location>
</feature>
<feature type="domain" description="Penicillin-binding protein dimerisation" evidence="7">
    <location>
        <begin position="82"/>
        <end position="192"/>
    </location>
</feature>
<gene>
    <name evidence="8" type="ORF">DCF25_03315</name>
</gene>
<evidence type="ECO:0000259" key="7">
    <source>
        <dbReference type="Pfam" id="PF03717"/>
    </source>
</evidence>
<dbReference type="GO" id="GO:0051301">
    <property type="term" value="P:cell division"/>
    <property type="evidence" value="ECO:0007669"/>
    <property type="project" value="UniProtKB-KW"/>
</dbReference>
<keyword evidence="8" id="KW-0131">Cell cycle</keyword>
<dbReference type="InterPro" id="IPR050515">
    <property type="entry name" value="Beta-lactam/transpept"/>
</dbReference>
<dbReference type="Gene3D" id="3.40.710.10">
    <property type="entry name" value="DD-peptidase/beta-lactamase superfamily"/>
    <property type="match status" value="1"/>
</dbReference>
<dbReference type="GO" id="GO:0071555">
    <property type="term" value="P:cell wall organization"/>
    <property type="evidence" value="ECO:0007669"/>
    <property type="project" value="TreeGrafter"/>
</dbReference>
<dbReference type="PANTHER" id="PTHR30627:SF1">
    <property type="entry name" value="PEPTIDOGLYCAN D,D-TRANSPEPTIDASE FTSI"/>
    <property type="match status" value="1"/>
</dbReference>
<evidence type="ECO:0000256" key="4">
    <source>
        <dbReference type="SAM" id="MobiDB-lite"/>
    </source>
</evidence>
<dbReference type="SUPFAM" id="SSF56519">
    <property type="entry name" value="Penicillin binding protein dimerisation domain"/>
    <property type="match status" value="1"/>
</dbReference>
<evidence type="ECO:0000313" key="9">
    <source>
        <dbReference type="Proteomes" id="UP000249354"/>
    </source>
</evidence>
<reference evidence="9" key="1">
    <citation type="submission" date="2018-04" db="EMBL/GenBank/DDBJ databases">
        <authorList>
            <person name="Cornet L."/>
        </authorList>
    </citation>
    <scope>NUCLEOTIDE SEQUENCE [LARGE SCALE GENOMIC DNA]</scope>
</reference>
<reference evidence="8 9" key="2">
    <citation type="submission" date="2018-06" db="EMBL/GenBank/DDBJ databases">
        <title>Metagenomic assembly of (sub)arctic Cyanobacteria and their associated microbiome from non-axenic cultures.</title>
        <authorList>
            <person name="Baurain D."/>
        </authorList>
    </citation>
    <scope>NUCLEOTIDE SEQUENCE [LARGE SCALE GENOMIC DNA]</scope>
    <source>
        <strain evidence="8">ULC129bin1</strain>
    </source>
</reference>
<proteinExistence type="inferred from homology"/>
<protein>
    <submittedName>
        <fullName evidence="8">Cell division protein FtsI</fullName>
    </submittedName>
</protein>
<keyword evidence="5" id="KW-0812">Transmembrane</keyword>